<dbReference type="STRING" id="5722.A2F9E1"/>
<dbReference type="AlphaFoldDB" id="A2F9E1"/>
<dbReference type="EMBL" id="DS113674">
    <property type="protein sequence ID" value="EAX98460.1"/>
    <property type="molecule type" value="Genomic_DNA"/>
</dbReference>
<dbReference type="SUPFAM" id="SSF48403">
    <property type="entry name" value="Ankyrin repeat"/>
    <property type="match status" value="1"/>
</dbReference>
<feature type="repeat" description="ANK" evidence="1">
    <location>
        <begin position="294"/>
        <end position="326"/>
    </location>
</feature>
<evidence type="ECO:0000313" key="3">
    <source>
        <dbReference type="EMBL" id="EAX98460.1"/>
    </source>
</evidence>
<name>A2F9E1_TRIV3</name>
<dbReference type="Pfam" id="PF00023">
    <property type="entry name" value="Ank"/>
    <property type="match status" value="1"/>
</dbReference>
<dbReference type="RefSeq" id="XP_001311390.1">
    <property type="nucleotide sequence ID" value="XM_001311389.1"/>
</dbReference>
<dbReference type="OrthoDB" id="1577640at2759"/>
<dbReference type="Proteomes" id="UP000001542">
    <property type="component" value="Unassembled WGS sequence"/>
</dbReference>
<dbReference type="eggNOG" id="KOG0504">
    <property type="taxonomic scope" value="Eukaryota"/>
</dbReference>
<reference evidence="3" key="1">
    <citation type="submission" date="2006-10" db="EMBL/GenBank/DDBJ databases">
        <authorList>
            <person name="Amadeo P."/>
            <person name="Zhao Q."/>
            <person name="Wortman J."/>
            <person name="Fraser-Liggett C."/>
            <person name="Carlton J."/>
        </authorList>
    </citation>
    <scope>NUCLEOTIDE SEQUENCE</scope>
    <source>
        <strain evidence="3">G3</strain>
    </source>
</reference>
<keyword evidence="4" id="KW-1185">Reference proteome</keyword>
<dbReference type="Gene3D" id="1.25.40.20">
    <property type="entry name" value="Ankyrin repeat-containing domain"/>
    <property type="match status" value="3"/>
</dbReference>
<dbReference type="KEGG" id="tva:4756258"/>
<feature type="repeat" description="ANK" evidence="1">
    <location>
        <begin position="227"/>
        <end position="259"/>
    </location>
</feature>
<feature type="repeat" description="ANK" evidence="1">
    <location>
        <begin position="260"/>
        <end position="292"/>
    </location>
</feature>
<dbReference type="SMART" id="SM00248">
    <property type="entry name" value="ANK"/>
    <property type="match status" value="6"/>
</dbReference>
<gene>
    <name evidence="3" type="ORF">TVAG_477340</name>
</gene>
<dbReference type="PANTHER" id="PTHR44207">
    <property type="entry name" value="SURFACE ANTIGEN BSPA-LIKE-RELATED"/>
    <property type="match status" value="1"/>
</dbReference>
<dbReference type="VEuPathDB" id="TrichDB:TVAG_477340"/>
<evidence type="ECO:0000256" key="2">
    <source>
        <dbReference type="SAM" id="Coils"/>
    </source>
</evidence>
<organism evidence="3 4">
    <name type="scientific">Trichomonas vaginalis (strain ATCC PRA-98 / G3)</name>
    <dbReference type="NCBI Taxonomy" id="412133"/>
    <lineage>
        <taxon>Eukaryota</taxon>
        <taxon>Metamonada</taxon>
        <taxon>Parabasalia</taxon>
        <taxon>Trichomonadida</taxon>
        <taxon>Trichomonadidae</taxon>
        <taxon>Trichomonas</taxon>
    </lineage>
</organism>
<dbReference type="InterPro" id="IPR036770">
    <property type="entry name" value="Ankyrin_rpt-contain_sf"/>
</dbReference>
<accession>A2F9E1</accession>
<dbReference type="PROSITE" id="PS50297">
    <property type="entry name" value="ANK_REP_REGION"/>
    <property type="match status" value="3"/>
</dbReference>
<evidence type="ECO:0000313" key="4">
    <source>
        <dbReference type="Proteomes" id="UP000001542"/>
    </source>
</evidence>
<dbReference type="InParanoid" id="A2F9E1"/>
<evidence type="ECO:0000256" key="1">
    <source>
        <dbReference type="PROSITE-ProRule" id="PRU00023"/>
    </source>
</evidence>
<feature type="coiled-coil region" evidence="2">
    <location>
        <begin position="106"/>
        <end position="140"/>
    </location>
</feature>
<dbReference type="SMR" id="A2F9E1"/>
<sequence>MEKEIELIRNSEFIVSSIREYINNGMFFDIFEIADMKDIFKSNKLSAENFVALLKDGMKRVSTSKLYRYFRNITSSITNIQDAIIILKAMKKCLKLKVLNDIIKLIEQNYNTNNDFEKRINNLEESVQKLREENEDLKRISHSNDFLKSYLSQYKKSKDFDLIYKFFENLSEKGNQIVMKKSCKEKISEKKNNNGDTVVRVAIEKGNLNLVKSLIECGCNKSSKNKYGSDLLIIASYNGKLDIVKYLISIGFDKETKNKLGYTPLTCAANHGHLDVIKYLVSIGADYNVKDHKDKLTPLMWAAFSGHLEIVKYLASLGADIEAKDSKGNSPLTWATIRRHFELVKYLVLEAHVETNQPNLRGKTPLDYALKYETNDDCSKEIVRILVESRFK</sequence>
<proteinExistence type="predicted"/>
<dbReference type="PROSITE" id="PS50088">
    <property type="entry name" value="ANK_REPEAT"/>
    <property type="match status" value="4"/>
</dbReference>
<dbReference type="PRINTS" id="PR01415">
    <property type="entry name" value="ANKYRIN"/>
</dbReference>
<dbReference type="InterPro" id="IPR002110">
    <property type="entry name" value="Ankyrin_rpt"/>
</dbReference>
<feature type="repeat" description="ANK" evidence="1">
    <location>
        <begin position="194"/>
        <end position="226"/>
    </location>
</feature>
<reference evidence="3" key="2">
    <citation type="journal article" date="2007" name="Science">
        <title>Draft genome sequence of the sexually transmitted pathogen Trichomonas vaginalis.</title>
        <authorList>
            <person name="Carlton J.M."/>
            <person name="Hirt R.P."/>
            <person name="Silva J.C."/>
            <person name="Delcher A.L."/>
            <person name="Schatz M."/>
            <person name="Zhao Q."/>
            <person name="Wortman J.R."/>
            <person name="Bidwell S.L."/>
            <person name="Alsmark U.C.M."/>
            <person name="Besteiro S."/>
            <person name="Sicheritz-Ponten T."/>
            <person name="Noel C.J."/>
            <person name="Dacks J.B."/>
            <person name="Foster P.G."/>
            <person name="Simillion C."/>
            <person name="Van de Peer Y."/>
            <person name="Miranda-Saavedra D."/>
            <person name="Barton G.J."/>
            <person name="Westrop G.D."/>
            <person name="Mueller S."/>
            <person name="Dessi D."/>
            <person name="Fiori P.L."/>
            <person name="Ren Q."/>
            <person name="Paulsen I."/>
            <person name="Zhang H."/>
            <person name="Bastida-Corcuera F.D."/>
            <person name="Simoes-Barbosa A."/>
            <person name="Brown M.T."/>
            <person name="Hayes R.D."/>
            <person name="Mukherjee M."/>
            <person name="Okumura C.Y."/>
            <person name="Schneider R."/>
            <person name="Smith A.J."/>
            <person name="Vanacova S."/>
            <person name="Villalvazo M."/>
            <person name="Haas B.J."/>
            <person name="Pertea M."/>
            <person name="Feldblyum T.V."/>
            <person name="Utterback T.R."/>
            <person name="Shu C.L."/>
            <person name="Osoegawa K."/>
            <person name="de Jong P.J."/>
            <person name="Hrdy I."/>
            <person name="Horvathova L."/>
            <person name="Zubacova Z."/>
            <person name="Dolezal P."/>
            <person name="Malik S.B."/>
            <person name="Logsdon J.M. Jr."/>
            <person name="Henze K."/>
            <person name="Gupta A."/>
            <person name="Wang C.C."/>
            <person name="Dunne R.L."/>
            <person name="Upcroft J.A."/>
            <person name="Upcroft P."/>
            <person name="White O."/>
            <person name="Salzberg S.L."/>
            <person name="Tang P."/>
            <person name="Chiu C.-H."/>
            <person name="Lee Y.-S."/>
            <person name="Embley T.M."/>
            <person name="Coombs G.H."/>
            <person name="Mottram J.C."/>
            <person name="Tachezy J."/>
            <person name="Fraser-Liggett C.M."/>
            <person name="Johnson P.J."/>
        </authorList>
    </citation>
    <scope>NUCLEOTIDE SEQUENCE [LARGE SCALE GENOMIC DNA]</scope>
    <source>
        <strain evidence="3">G3</strain>
    </source>
</reference>
<protein>
    <submittedName>
        <fullName evidence="3">Ankyrin repeat protein, putative</fullName>
    </submittedName>
</protein>
<keyword evidence="2" id="KW-0175">Coiled coil</keyword>
<keyword evidence="1" id="KW-0040">ANK repeat</keyword>
<dbReference type="VEuPathDB" id="TrichDB:TVAGG3_1029320"/>
<dbReference type="Pfam" id="PF12796">
    <property type="entry name" value="Ank_2"/>
    <property type="match status" value="1"/>
</dbReference>